<dbReference type="Proteomes" id="UP000265566">
    <property type="component" value="Chromosome 8"/>
</dbReference>
<evidence type="ECO:0000313" key="1">
    <source>
        <dbReference type="EMBL" id="RHN40760.1"/>
    </source>
</evidence>
<organism evidence="1 2">
    <name type="scientific">Medicago truncatula</name>
    <name type="common">Barrel medic</name>
    <name type="synonym">Medicago tribuloides</name>
    <dbReference type="NCBI Taxonomy" id="3880"/>
    <lineage>
        <taxon>Eukaryota</taxon>
        <taxon>Viridiplantae</taxon>
        <taxon>Streptophyta</taxon>
        <taxon>Embryophyta</taxon>
        <taxon>Tracheophyta</taxon>
        <taxon>Spermatophyta</taxon>
        <taxon>Magnoliopsida</taxon>
        <taxon>eudicotyledons</taxon>
        <taxon>Gunneridae</taxon>
        <taxon>Pentapetalae</taxon>
        <taxon>rosids</taxon>
        <taxon>fabids</taxon>
        <taxon>Fabales</taxon>
        <taxon>Fabaceae</taxon>
        <taxon>Papilionoideae</taxon>
        <taxon>50 kb inversion clade</taxon>
        <taxon>NPAAA clade</taxon>
        <taxon>Hologalegina</taxon>
        <taxon>IRL clade</taxon>
        <taxon>Trifolieae</taxon>
        <taxon>Medicago</taxon>
    </lineage>
</organism>
<name>A0A396GIF3_MEDTR</name>
<dbReference type="Gramene" id="rna46957">
    <property type="protein sequence ID" value="RHN40760.1"/>
    <property type="gene ID" value="gene46957"/>
</dbReference>
<protein>
    <submittedName>
        <fullName evidence="1">Uncharacterized protein</fullName>
    </submittedName>
</protein>
<proteinExistence type="predicted"/>
<gene>
    <name evidence="1" type="ORF">MtrunA17_Chr8g0358291</name>
</gene>
<reference evidence="2" key="1">
    <citation type="journal article" date="2018" name="Nat. Plants">
        <title>Whole-genome landscape of Medicago truncatula symbiotic genes.</title>
        <authorList>
            <person name="Pecrix Y."/>
            <person name="Staton S.E."/>
            <person name="Sallet E."/>
            <person name="Lelandais-Briere C."/>
            <person name="Moreau S."/>
            <person name="Carrere S."/>
            <person name="Blein T."/>
            <person name="Jardinaud M.F."/>
            <person name="Latrasse D."/>
            <person name="Zouine M."/>
            <person name="Zahm M."/>
            <person name="Kreplak J."/>
            <person name="Mayjonade B."/>
            <person name="Satge C."/>
            <person name="Perez M."/>
            <person name="Cauet S."/>
            <person name="Marande W."/>
            <person name="Chantry-Darmon C."/>
            <person name="Lopez-Roques C."/>
            <person name="Bouchez O."/>
            <person name="Berard A."/>
            <person name="Debelle F."/>
            <person name="Munos S."/>
            <person name="Bendahmane A."/>
            <person name="Berges H."/>
            <person name="Niebel A."/>
            <person name="Buitink J."/>
            <person name="Frugier F."/>
            <person name="Benhamed M."/>
            <person name="Crespi M."/>
            <person name="Gouzy J."/>
            <person name="Gamas P."/>
        </authorList>
    </citation>
    <scope>NUCLEOTIDE SEQUENCE [LARGE SCALE GENOMIC DNA]</scope>
    <source>
        <strain evidence="2">cv. Jemalong A17</strain>
    </source>
</reference>
<evidence type="ECO:0000313" key="2">
    <source>
        <dbReference type="Proteomes" id="UP000265566"/>
    </source>
</evidence>
<dbReference type="EMBL" id="PSQE01000008">
    <property type="protein sequence ID" value="RHN40760.1"/>
    <property type="molecule type" value="Genomic_DNA"/>
</dbReference>
<dbReference type="AlphaFoldDB" id="A0A396GIF3"/>
<accession>A0A396GIF3</accession>
<sequence>MFSLLSLCIVTMPKRATVTRRESRHMSHQRIRSDPGRKCIKSFAK</sequence>
<comment type="caution">
    <text evidence="1">The sequence shown here is derived from an EMBL/GenBank/DDBJ whole genome shotgun (WGS) entry which is preliminary data.</text>
</comment>